<name>A0A6N2KHY5_SALVM</name>
<dbReference type="AlphaFoldDB" id="A0A6N2KHY5"/>
<feature type="region of interest" description="Disordered" evidence="1">
    <location>
        <begin position="77"/>
        <end position="97"/>
    </location>
</feature>
<dbReference type="EMBL" id="CAADRP010000358">
    <property type="protein sequence ID" value="VFU27349.1"/>
    <property type="molecule type" value="Genomic_DNA"/>
</dbReference>
<organism evidence="2">
    <name type="scientific">Salix viminalis</name>
    <name type="common">Common osier</name>
    <name type="synonym">Basket willow</name>
    <dbReference type="NCBI Taxonomy" id="40686"/>
    <lineage>
        <taxon>Eukaryota</taxon>
        <taxon>Viridiplantae</taxon>
        <taxon>Streptophyta</taxon>
        <taxon>Embryophyta</taxon>
        <taxon>Tracheophyta</taxon>
        <taxon>Spermatophyta</taxon>
        <taxon>Magnoliopsida</taxon>
        <taxon>eudicotyledons</taxon>
        <taxon>Gunneridae</taxon>
        <taxon>Pentapetalae</taxon>
        <taxon>rosids</taxon>
        <taxon>fabids</taxon>
        <taxon>Malpighiales</taxon>
        <taxon>Salicaceae</taxon>
        <taxon>Saliceae</taxon>
        <taxon>Salix</taxon>
    </lineage>
</organism>
<proteinExistence type="predicted"/>
<gene>
    <name evidence="2" type="ORF">SVIM_LOCUS81302</name>
</gene>
<protein>
    <submittedName>
        <fullName evidence="2">Uncharacterized protein</fullName>
    </submittedName>
</protein>
<sequence>MTGRIPVFSLFFAGLIIYDTTLTDLIQFNLMIISIQRLPIIIELELEWWFSGRRHARAQQSDESLFLFHRFSVAKPLTPSKRSSAARDRRSQVSKPS</sequence>
<reference evidence="2" key="1">
    <citation type="submission" date="2019-03" db="EMBL/GenBank/DDBJ databases">
        <authorList>
            <person name="Mank J."/>
            <person name="Almeida P."/>
        </authorList>
    </citation>
    <scope>NUCLEOTIDE SEQUENCE</scope>
    <source>
        <strain evidence="2">78183</strain>
    </source>
</reference>
<evidence type="ECO:0000256" key="1">
    <source>
        <dbReference type="SAM" id="MobiDB-lite"/>
    </source>
</evidence>
<accession>A0A6N2KHY5</accession>
<evidence type="ECO:0000313" key="2">
    <source>
        <dbReference type="EMBL" id="VFU27349.1"/>
    </source>
</evidence>